<dbReference type="AlphaFoldDB" id="A0A2T7G0J7"/>
<evidence type="ECO:0000259" key="3">
    <source>
        <dbReference type="Pfam" id="PF01370"/>
    </source>
</evidence>
<organism evidence="4 5">
    <name type="scientific">Thalassorhabdomicrobium marinisediminis</name>
    <dbReference type="NCBI Taxonomy" id="2170577"/>
    <lineage>
        <taxon>Bacteria</taxon>
        <taxon>Pseudomonadati</taxon>
        <taxon>Pseudomonadota</taxon>
        <taxon>Alphaproteobacteria</taxon>
        <taxon>Rhodobacterales</taxon>
        <taxon>Paracoccaceae</taxon>
        <taxon>Thalassorhabdomicrobium</taxon>
    </lineage>
</organism>
<name>A0A2T7G0J7_9RHOB</name>
<comment type="pathway">
    <text evidence="1">Bacterial outer membrane biogenesis; LPS O-antigen biosynthesis.</text>
</comment>
<dbReference type="EMBL" id="QCYG01000002">
    <property type="protein sequence ID" value="PVA07908.1"/>
    <property type="molecule type" value="Genomic_DNA"/>
</dbReference>
<dbReference type="InterPro" id="IPR036291">
    <property type="entry name" value="NAD(P)-bd_dom_sf"/>
</dbReference>
<dbReference type="PANTHER" id="PTHR43000">
    <property type="entry name" value="DTDP-D-GLUCOSE 4,6-DEHYDRATASE-RELATED"/>
    <property type="match status" value="1"/>
</dbReference>
<evidence type="ECO:0000256" key="1">
    <source>
        <dbReference type="ARBA" id="ARBA00005125"/>
    </source>
</evidence>
<dbReference type="SUPFAM" id="SSF51735">
    <property type="entry name" value="NAD(P)-binding Rossmann-fold domains"/>
    <property type="match status" value="1"/>
</dbReference>
<dbReference type="Gene3D" id="3.40.50.720">
    <property type="entry name" value="NAD(P)-binding Rossmann-like Domain"/>
    <property type="match status" value="1"/>
</dbReference>
<dbReference type="InterPro" id="IPR001509">
    <property type="entry name" value="Epimerase_deHydtase"/>
</dbReference>
<feature type="domain" description="NAD-dependent epimerase/dehydratase" evidence="3">
    <location>
        <begin position="41"/>
        <end position="216"/>
    </location>
</feature>
<reference evidence="4 5" key="1">
    <citation type="submission" date="2018-04" db="EMBL/GenBank/DDBJ databases">
        <title>Pelagivirga bohaiensis gen. nov., sp. nov., a bacterium isolated from the Bohai Sea.</title>
        <authorList>
            <person name="Ji X."/>
        </authorList>
    </citation>
    <scope>NUCLEOTIDE SEQUENCE [LARGE SCALE GENOMIC DNA]</scope>
    <source>
        <strain evidence="4 5">BH-SD16</strain>
    </source>
</reference>
<dbReference type="Proteomes" id="UP000244817">
    <property type="component" value="Unassembled WGS sequence"/>
</dbReference>
<keyword evidence="5" id="KW-1185">Reference proteome</keyword>
<dbReference type="OrthoDB" id="7687386at2"/>
<protein>
    <submittedName>
        <fullName evidence="4">NAD-dependent dehydratase</fullName>
    </submittedName>
</protein>
<evidence type="ECO:0000313" key="5">
    <source>
        <dbReference type="Proteomes" id="UP000244817"/>
    </source>
</evidence>
<sequence length="286" mass="30171">MLGSTGRLGAVLARCAHSDNAGWQTQARAPGADILWSGHIDHAGADEVFRGGATLINMIGDTGSDQHALMACNVAFVETLLERAARAGVAHVLLASSAAVYGAGSARPFEETDAMHPETPYAESKAAMERVAARFCMGASGPAVTVARIGNVAGADALLAAARTHGQAGRRMALHRFGDGAAARYPRRSYIGPRDFFACIKALVTRPAQGFRVVNVTHPQPVSLDALLRAYRTHLIPDLQWEDAPAPAGIPPEVILSTQRLAQYITLPERAAPADALARQVAEVEI</sequence>
<dbReference type="Pfam" id="PF01370">
    <property type="entry name" value="Epimerase"/>
    <property type="match status" value="1"/>
</dbReference>
<evidence type="ECO:0000256" key="2">
    <source>
        <dbReference type="ARBA" id="ARBA00007637"/>
    </source>
</evidence>
<accession>A0A2T7G0J7</accession>
<evidence type="ECO:0000313" key="4">
    <source>
        <dbReference type="EMBL" id="PVA07908.1"/>
    </source>
</evidence>
<comment type="similarity">
    <text evidence="2">Belongs to the NAD(P)-dependent epimerase/dehydratase family.</text>
</comment>
<gene>
    <name evidence="4" type="ORF">DC363_04095</name>
</gene>
<comment type="caution">
    <text evidence="4">The sequence shown here is derived from an EMBL/GenBank/DDBJ whole genome shotgun (WGS) entry which is preliminary data.</text>
</comment>
<dbReference type="CDD" id="cd08946">
    <property type="entry name" value="SDR_e"/>
    <property type="match status" value="1"/>
</dbReference>
<proteinExistence type="inferred from homology"/>